<evidence type="ECO:0000313" key="4">
    <source>
        <dbReference type="Proteomes" id="UP000053750"/>
    </source>
</evidence>
<dbReference type="InterPro" id="IPR010611">
    <property type="entry name" value="3D_dom"/>
</dbReference>
<sequence>MSTSFIASGRWLNVLFALLIAVIIFGTVHTASIRKPAAPASSAISEQEARFKATTIAAAAYKWKPITAARRPPAIQTVHVTATGYTAGVESTGKRPGMRGYGITRSGVKVRRDHVSTIAADPAVFPIGTLMYIPGYGYGIVADTGSAIKGKKIDLYFETTKQVYKQWGKRKVDVHVLKKGEGKLDESWIKELNRVVSVERTIPAHIFES</sequence>
<dbReference type="CDD" id="cd22786">
    <property type="entry name" value="DPBB_YuiC-like"/>
    <property type="match status" value="1"/>
</dbReference>
<accession>A0A9W5S2B0</accession>
<dbReference type="Pfam" id="PF06725">
    <property type="entry name" value="3D"/>
    <property type="match status" value="1"/>
</dbReference>
<dbReference type="InterPro" id="IPR036908">
    <property type="entry name" value="RlpA-like_sf"/>
</dbReference>
<dbReference type="GO" id="GO:0004553">
    <property type="term" value="F:hydrolase activity, hydrolyzing O-glycosyl compounds"/>
    <property type="evidence" value="ECO:0007669"/>
    <property type="project" value="InterPro"/>
</dbReference>
<dbReference type="Proteomes" id="UP000053750">
    <property type="component" value="Unassembled WGS sequence"/>
</dbReference>
<feature type="domain" description="3D" evidence="2">
    <location>
        <begin position="116"/>
        <end position="178"/>
    </location>
</feature>
<dbReference type="GO" id="GO:0009254">
    <property type="term" value="P:peptidoglycan turnover"/>
    <property type="evidence" value="ECO:0007669"/>
    <property type="project" value="InterPro"/>
</dbReference>
<evidence type="ECO:0000313" key="3">
    <source>
        <dbReference type="EMBL" id="EXX89559.1"/>
    </source>
</evidence>
<evidence type="ECO:0000259" key="2">
    <source>
        <dbReference type="Pfam" id="PF06725"/>
    </source>
</evidence>
<dbReference type="EMBL" id="JFHU01000092">
    <property type="protein sequence ID" value="EXX89559.1"/>
    <property type="molecule type" value="Genomic_DNA"/>
</dbReference>
<dbReference type="AlphaFoldDB" id="A0A9W5S2B0"/>
<organism evidence="3 4">
    <name type="scientific">Paenibacillus darwinianus</name>
    <dbReference type="NCBI Taxonomy" id="1380763"/>
    <lineage>
        <taxon>Bacteria</taxon>
        <taxon>Bacillati</taxon>
        <taxon>Bacillota</taxon>
        <taxon>Bacilli</taxon>
        <taxon>Bacillales</taxon>
        <taxon>Paenibacillaceae</taxon>
        <taxon>Paenibacillus</taxon>
    </lineage>
</organism>
<dbReference type="PANTHER" id="PTHR39160:SF4">
    <property type="entry name" value="RESUSCITATION-PROMOTING FACTOR RPFB"/>
    <property type="match status" value="1"/>
</dbReference>
<dbReference type="Gene3D" id="2.40.40.10">
    <property type="entry name" value="RlpA-like domain"/>
    <property type="match status" value="1"/>
</dbReference>
<comment type="caution">
    <text evidence="3">The sequence shown here is derived from an EMBL/GenBank/DDBJ whole genome shotgun (WGS) entry which is preliminary data.</text>
</comment>
<name>A0A9W5S2B0_9BACL</name>
<proteinExistence type="predicted"/>
<dbReference type="OrthoDB" id="9798935at2"/>
<dbReference type="PANTHER" id="PTHR39160">
    <property type="entry name" value="CELL WALL-BINDING PROTEIN YOCH"/>
    <property type="match status" value="1"/>
</dbReference>
<gene>
    <name evidence="3" type="ORF">BG53_15485</name>
</gene>
<dbReference type="SUPFAM" id="SSF50685">
    <property type="entry name" value="Barwin-like endoglucanases"/>
    <property type="match status" value="1"/>
</dbReference>
<evidence type="ECO:0000256" key="1">
    <source>
        <dbReference type="ARBA" id="ARBA00022729"/>
    </source>
</evidence>
<keyword evidence="4" id="KW-1185">Reference proteome</keyword>
<keyword evidence="1" id="KW-0732">Signal</keyword>
<dbReference type="GO" id="GO:0019867">
    <property type="term" value="C:outer membrane"/>
    <property type="evidence" value="ECO:0007669"/>
    <property type="project" value="InterPro"/>
</dbReference>
<dbReference type="RefSeq" id="WP_036586090.1">
    <property type="nucleotide sequence ID" value="NZ_KK082115.1"/>
</dbReference>
<dbReference type="InterPro" id="IPR051933">
    <property type="entry name" value="Resuscitation_pf_RpfB"/>
</dbReference>
<reference evidence="3 4" key="1">
    <citation type="submission" date="2014-02" db="EMBL/GenBank/DDBJ databases">
        <title>Genome sequence of Paenibacillus darwinianus reveals adaptive mechanisms for survival in Antarctic soils.</title>
        <authorList>
            <person name="Dsouza M."/>
            <person name="Taylor M.W."/>
            <person name="Turner S.J."/>
            <person name="Aislabie J."/>
        </authorList>
    </citation>
    <scope>NUCLEOTIDE SEQUENCE [LARGE SCALE GENOMIC DNA]</scope>
    <source>
        <strain evidence="3 4">CE1</strain>
    </source>
</reference>
<protein>
    <recommendedName>
        <fullName evidence="2">3D domain-containing protein</fullName>
    </recommendedName>
</protein>